<feature type="repeat" description="PPR" evidence="3">
    <location>
        <begin position="510"/>
        <end position="544"/>
    </location>
</feature>
<evidence type="ECO:0000313" key="4">
    <source>
        <dbReference type="Proteomes" id="UP000228380"/>
    </source>
</evidence>
<keyword evidence="4" id="KW-1185">Reference proteome</keyword>
<dbReference type="AlphaFoldDB" id="A0A8B7BIS0"/>
<feature type="repeat" description="PPR" evidence="3">
    <location>
        <begin position="231"/>
        <end position="265"/>
    </location>
</feature>
<dbReference type="NCBIfam" id="TIGR00756">
    <property type="entry name" value="PPR"/>
    <property type="match status" value="5"/>
</dbReference>
<gene>
    <name evidence="5" type="primary">LOC103697712</name>
</gene>
<reference evidence="4" key="1">
    <citation type="journal article" date="2019" name="Nat. Commun.">
        <title>Genome-wide association mapping of date palm fruit traits.</title>
        <authorList>
            <person name="Hazzouri K.M."/>
            <person name="Gros-Balthazard M."/>
            <person name="Flowers J.M."/>
            <person name="Copetti D."/>
            <person name="Lemansour A."/>
            <person name="Lebrun M."/>
            <person name="Masmoudi K."/>
            <person name="Ferrand S."/>
            <person name="Dhar M.I."/>
            <person name="Fresquez Z.A."/>
            <person name="Rosas U."/>
            <person name="Zhang J."/>
            <person name="Talag J."/>
            <person name="Lee S."/>
            <person name="Kudrna D."/>
            <person name="Powell R.F."/>
            <person name="Leitch I.J."/>
            <person name="Krueger R.R."/>
            <person name="Wing R.A."/>
            <person name="Amiri K.M.A."/>
            <person name="Purugganan M.D."/>
        </authorList>
    </citation>
    <scope>NUCLEOTIDE SEQUENCE [LARGE SCALE GENOMIC DNA]</scope>
    <source>
        <strain evidence="4">cv. Khalas</strain>
    </source>
</reference>
<dbReference type="RefSeq" id="XP_008777847.1">
    <property type="nucleotide sequence ID" value="XM_008779625.2"/>
</dbReference>
<dbReference type="InterPro" id="IPR050667">
    <property type="entry name" value="PPR-containing_protein"/>
</dbReference>
<organism evidence="4 5">
    <name type="scientific">Phoenix dactylifera</name>
    <name type="common">Date palm</name>
    <dbReference type="NCBI Taxonomy" id="42345"/>
    <lineage>
        <taxon>Eukaryota</taxon>
        <taxon>Viridiplantae</taxon>
        <taxon>Streptophyta</taxon>
        <taxon>Embryophyta</taxon>
        <taxon>Tracheophyta</taxon>
        <taxon>Spermatophyta</taxon>
        <taxon>Magnoliopsida</taxon>
        <taxon>Liliopsida</taxon>
        <taxon>Arecaceae</taxon>
        <taxon>Coryphoideae</taxon>
        <taxon>Phoeniceae</taxon>
        <taxon>Phoenix</taxon>
    </lineage>
</organism>
<dbReference type="Pfam" id="PF13041">
    <property type="entry name" value="PPR_2"/>
    <property type="match status" value="3"/>
</dbReference>
<evidence type="ECO:0000256" key="3">
    <source>
        <dbReference type="PROSITE-ProRule" id="PRU00708"/>
    </source>
</evidence>
<dbReference type="OrthoDB" id="185373at2759"/>
<evidence type="ECO:0000313" key="5">
    <source>
        <dbReference type="RefSeq" id="XP_008777847.1"/>
    </source>
</evidence>
<dbReference type="InterPro" id="IPR011990">
    <property type="entry name" value="TPR-like_helical_dom_sf"/>
</dbReference>
<evidence type="ECO:0000256" key="1">
    <source>
        <dbReference type="ARBA" id="ARBA00007626"/>
    </source>
</evidence>
<dbReference type="Gene3D" id="1.25.40.10">
    <property type="entry name" value="Tetratricopeptide repeat domain"/>
    <property type="match status" value="3"/>
</dbReference>
<comment type="similarity">
    <text evidence="1">Belongs to the PPR family. P subfamily.</text>
</comment>
<evidence type="ECO:0000256" key="2">
    <source>
        <dbReference type="ARBA" id="ARBA00022737"/>
    </source>
</evidence>
<dbReference type="Pfam" id="PF01535">
    <property type="entry name" value="PPR"/>
    <property type="match status" value="2"/>
</dbReference>
<dbReference type="PANTHER" id="PTHR47939">
    <property type="entry name" value="MEMBRANE-ASSOCIATED SALT-INDUCIBLE PROTEIN-LIKE"/>
    <property type="match status" value="1"/>
</dbReference>
<accession>A0A8B7BIS0</accession>
<dbReference type="InterPro" id="IPR002885">
    <property type="entry name" value="PPR_rpt"/>
</dbReference>
<feature type="repeat" description="PPR" evidence="3">
    <location>
        <begin position="160"/>
        <end position="194"/>
    </location>
</feature>
<proteinExistence type="inferred from homology"/>
<protein>
    <submittedName>
        <fullName evidence="5">Pentatricopeptide repeat-containing protein At5g14080 isoform X1</fullName>
    </submittedName>
</protein>
<dbReference type="PROSITE" id="PS51375">
    <property type="entry name" value="PPR"/>
    <property type="match status" value="7"/>
</dbReference>
<sequence>MAPPPPAVATAARRLSRALLSAAKPSRSWTPALEQTLHRFLLSPPHRPAAFPLTPSLVAAAIDPHLLRHHPLAAGLFHWASQQPGFSHSPESFHSLLKSLALSHQPHSLQSLLKLARARKVPLFPSSYHLAISSLLFCGKTLEAAELIEQATADAGEDLPSAIYNSLLAAVASDGFLHLARKVSDRMLRRGIRFNDVGFGVYVGKVCRVEEFDRTLSLVEQIKQRFCEINGSVIAALIVDGLCRVGRIEDAWHALEELRSRGCKPDFIAYRIVSEGFRVVGRVEEAMKILKQKRKLGVAPRANDYREFILSLISERRIQEAKDLGEAIVGGDFPIEDDVLNALVESVSAIDPDSAVSFCMYMIGKERFPSLTMLCNLSRNLCKNGKSDEMWDVFKVLSEKGYFSGVGQYNVMVSFLCKAGRLREAYDMFKEMKKKGFGPDISSYNMVMEACCREDLLRPAKKLWDEMFANGCSANLQTYNILIRKLPEAGQIDEAQHLFHHMLEKGVPPDNVTYTSLIKALCLEKKLEEAIEICNRSMKQDVVLAGSTLNMLILTLCQEGNFGAASSVIHGLPSNIENSDSHVILLKSLTDAGEVEMAIKHIEWVGNNSPFKLQAILDELLSSLSTAPNLEPILQLLRTMHDHGLVSDNSPWANLLDGYFI</sequence>
<dbReference type="KEGG" id="pda:103697712"/>
<dbReference type="GeneID" id="103697712"/>
<feature type="repeat" description="PPR" evidence="3">
    <location>
        <begin position="405"/>
        <end position="439"/>
    </location>
</feature>
<dbReference type="PANTHER" id="PTHR47939:SF13">
    <property type="entry name" value="OS03G0201400 PROTEIN"/>
    <property type="match status" value="1"/>
</dbReference>
<keyword evidence="2" id="KW-0677">Repeat</keyword>
<feature type="repeat" description="PPR" evidence="3">
    <location>
        <begin position="475"/>
        <end position="509"/>
    </location>
</feature>
<feature type="repeat" description="PPR" evidence="3">
    <location>
        <begin position="266"/>
        <end position="300"/>
    </location>
</feature>
<reference evidence="5" key="2">
    <citation type="submission" date="2025-08" db="UniProtKB">
        <authorList>
            <consortium name="RefSeq"/>
        </authorList>
    </citation>
    <scope>IDENTIFICATION</scope>
    <source>
        <tissue evidence="5">Young leaves</tissue>
    </source>
</reference>
<dbReference type="Proteomes" id="UP000228380">
    <property type="component" value="Chromosome 14"/>
</dbReference>
<feature type="repeat" description="PPR" evidence="3">
    <location>
        <begin position="440"/>
        <end position="474"/>
    </location>
</feature>
<dbReference type="SUPFAM" id="SSF81901">
    <property type="entry name" value="HCP-like"/>
    <property type="match status" value="1"/>
</dbReference>
<name>A0A8B7BIS0_PHODC</name>